<keyword evidence="5 12" id="KW-1133">Transmembrane helix</keyword>
<dbReference type="GO" id="GO:0016020">
    <property type="term" value="C:membrane"/>
    <property type="evidence" value="ECO:0007669"/>
    <property type="project" value="InterPro"/>
</dbReference>
<gene>
    <name evidence="13" type="ORF">L484_007841</name>
</gene>
<dbReference type="InterPro" id="IPR029044">
    <property type="entry name" value="Nucleotide-diphossugar_trans"/>
</dbReference>
<evidence type="ECO:0000256" key="6">
    <source>
        <dbReference type="ARBA" id="ARBA00023136"/>
    </source>
</evidence>
<feature type="active site" evidence="8">
    <location>
        <position position="150"/>
    </location>
</feature>
<dbReference type="FunFam" id="3.90.550.10:FF:000135">
    <property type="entry name" value="Cellulose synthase-like protein G3"/>
    <property type="match status" value="1"/>
</dbReference>
<evidence type="ECO:0000256" key="10">
    <source>
        <dbReference type="PIRSR" id="PIRSR605150-3"/>
    </source>
</evidence>
<feature type="binding site" evidence="10">
    <location>
        <position position="287"/>
    </location>
    <ligand>
        <name>Mn(2+)</name>
        <dbReference type="ChEBI" id="CHEBI:29035"/>
    </ligand>
</feature>
<feature type="transmembrane region" description="Helical" evidence="12">
    <location>
        <begin position="57"/>
        <end position="75"/>
    </location>
</feature>
<organism evidence="13 14">
    <name type="scientific">Morus notabilis</name>
    <dbReference type="NCBI Taxonomy" id="981085"/>
    <lineage>
        <taxon>Eukaryota</taxon>
        <taxon>Viridiplantae</taxon>
        <taxon>Streptophyta</taxon>
        <taxon>Embryophyta</taxon>
        <taxon>Tracheophyta</taxon>
        <taxon>Spermatophyta</taxon>
        <taxon>Magnoliopsida</taxon>
        <taxon>eudicotyledons</taxon>
        <taxon>Gunneridae</taxon>
        <taxon>Pentapetalae</taxon>
        <taxon>rosids</taxon>
        <taxon>fabids</taxon>
        <taxon>Rosales</taxon>
        <taxon>Moraceae</taxon>
        <taxon>Moreae</taxon>
        <taxon>Morus</taxon>
    </lineage>
</organism>
<feature type="transmembrane region" description="Helical" evidence="12">
    <location>
        <begin position="654"/>
        <end position="677"/>
    </location>
</feature>
<dbReference type="EMBL" id="KE345762">
    <property type="protein sequence ID" value="EXC14474.1"/>
    <property type="molecule type" value="Genomic_DNA"/>
</dbReference>
<feature type="transmembrane region" description="Helical" evidence="12">
    <location>
        <begin position="564"/>
        <end position="587"/>
    </location>
</feature>
<feature type="binding site" evidence="9">
    <location>
        <position position="150"/>
    </location>
    <ligand>
        <name>UDP-alpha-D-glucose</name>
        <dbReference type="ChEBI" id="CHEBI:58885"/>
    </ligand>
</feature>
<feature type="active site" evidence="8">
    <location>
        <position position="453"/>
    </location>
</feature>
<dbReference type="eggNOG" id="ENOG502QZE9">
    <property type="taxonomic scope" value="Eukaryota"/>
</dbReference>
<accession>W9S4I8</accession>
<feature type="binding site" evidence="9">
    <location>
        <position position="121"/>
    </location>
    <ligand>
        <name>UDP-alpha-D-glucose</name>
        <dbReference type="ChEBI" id="CHEBI:58885"/>
    </ligand>
</feature>
<keyword evidence="4 12" id="KW-0812">Transmembrane</keyword>
<evidence type="ECO:0000256" key="12">
    <source>
        <dbReference type="SAM" id="Phobius"/>
    </source>
</evidence>
<dbReference type="GO" id="GO:0071555">
    <property type="term" value="P:cell wall organization"/>
    <property type="evidence" value="ECO:0007669"/>
    <property type="project" value="UniProtKB-KW"/>
</dbReference>
<dbReference type="Proteomes" id="UP000030645">
    <property type="component" value="Unassembled WGS sequence"/>
</dbReference>
<feature type="transmembrane region" description="Helical" evidence="12">
    <location>
        <begin position="525"/>
        <end position="544"/>
    </location>
</feature>
<evidence type="ECO:0000256" key="1">
    <source>
        <dbReference type="ARBA" id="ARBA00004127"/>
    </source>
</evidence>
<dbReference type="GO" id="GO:0030244">
    <property type="term" value="P:cellulose biosynthetic process"/>
    <property type="evidence" value="ECO:0007669"/>
    <property type="project" value="InterPro"/>
</dbReference>
<name>W9S4I8_9ROSA</name>
<dbReference type="GO" id="GO:0012505">
    <property type="term" value="C:endomembrane system"/>
    <property type="evidence" value="ECO:0007669"/>
    <property type="project" value="UniProtKB-SubCell"/>
</dbReference>
<dbReference type="Pfam" id="PF03552">
    <property type="entry name" value="Cellulose_synt"/>
    <property type="match status" value="2"/>
</dbReference>
<dbReference type="AlphaFoldDB" id="W9S4I8"/>
<keyword evidence="7" id="KW-0961">Cell wall biogenesis/degradation</keyword>
<dbReference type="Gene3D" id="3.90.550.10">
    <property type="entry name" value="Spore Coat Polysaccharide Biosynthesis Protein SpsA, Chain A"/>
    <property type="match status" value="1"/>
</dbReference>
<dbReference type="SUPFAM" id="SSF53448">
    <property type="entry name" value="Nucleotide-diphospho-sugar transferases"/>
    <property type="match status" value="1"/>
</dbReference>
<feature type="region of interest" description="Disordered" evidence="11">
    <location>
        <begin position="815"/>
        <end position="842"/>
    </location>
</feature>
<feature type="transmembrane region" description="Helical" evidence="12">
    <location>
        <begin position="28"/>
        <end position="45"/>
    </location>
</feature>
<feature type="binding site" evidence="10">
    <location>
        <position position="311"/>
    </location>
    <ligand>
        <name>Mn(2+)</name>
        <dbReference type="ChEBI" id="CHEBI:29035"/>
    </ligand>
</feature>
<dbReference type="STRING" id="981085.W9S4I8"/>
<evidence type="ECO:0000313" key="14">
    <source>
        <dbReference type="Proteomes" id="UP000030645"/>
    </source>
</evidence>
<dbReference type="GO" id="GO:0016760">
    <property type="term" value="F:cellulose synthase (UDP-forming) activity"/>
    <property type="evidence" value="ECO:0007669"/>
    <property type="project" value="InterPro"/>
</dbReference>
<evidence type="ECO:0000256" key="11">
    <source>
        <dbReference type="SAM" id="MobiDB-lite"/>
    </source>
</evidence>
<keyword evidence="6 12" id="KW-0472">Membrane</keyword>
<evidence type="ECO:0000313" key="13">
    <source>
        <dbReference type="EMBL" id="EXC14474.1"/>
    </source>
</evidence>
<evidence type="ECO:0000256" key="9">
    <source>
        <dbReference type="PIRSR" id="PIRSR605150-2"/>
    </source>
</evidence>
<evidence type="ECO:0000256" key="4">
    <source>
        <dbReference type="ARBA" id="ARBA00022692"/>
    </source>
</evidence>
<evidence type="ECO:0000256" key="5">
    <source>
        <dbReference type="ARBA" id="ARBA00022989"/>
    </source>
</evidence>
<feature type="binding site" evidence="9">
    <location>
        <position position="120"/>
    </location>
    <ligand>
        <name>UDP-alpha-D-glucose</name>
        <dbReference type="ChEBI" id="CHEBI:58885"/>
    </ligand>
</feature>
<evidence type="ECO:0000256" key="2">
    <source>
        <dbReference type="ARBA" id="ARBA00022676"/>
    </source>
</evidence>
<reference evidence="14" key="1">
    <citation type="submission" date="2013-01" db="EMBL/GenBank/DDBJ databases">
        <title>Draft Genome Sequence of a Mulberry Tree, Morus notabilis C.K. Schneid.</title>
        <authorList>
            <person name="He N."/>
            <person name="Zhao S."/>
        </authorList>
    </citation>
    <scope>NUCLEOTIDE SEQUENCE</scope>
</reference>
<keyword evidence="14" id="KW-1185">Reference proteome</keyword>
<comment type="subcellular location">
    <subcellularLocation>
        <location evidence="1">Endomembrane system</location>
        <topology evidence="1">Multi-pass membrane protein</topology>
    </subcellularLocation>
</comment>
<keyword evidence="3" id="KW-0808">Transferase</keyword>
<protein>
    <submittedName>
        <fullName evidence="13">Cellulose synthase-like protein G3</fullName>
    </submittedName>
</protein>
<sequence length="842" mass="95138">MEALLRSTGGSPPLHTAKISRLAISNRIFAAVYASAVLTLLYHHLETLADSTTSISSLLISLSLLIADLILAFMWTTTQSFRMHPVYRTESPESLAKVVTDQTDCVPAMDVFICTADPYKEPPMGVVNTALSVMAYDYPPEKLSLYVSDDGGSAPTLFAFLEAAKFAAHWLPFCRKNDVVERSPEVYFASNDCRFSEAQKIKTMYESMKVRVENVVERGKVGDEFITGEEESQAFNKWTDGFTRQDHPTVIQVILDKSKDRDITGHVMPNLIYVSREKSMTSHHHFKAGALNVLIRVSAIMMNSPIILTLDCDTYSNDPKTLQRVLCYFSDTKVESKVGYIQFPQKFHGINKNDIYGCEIKRLFVINPQGMDGLNGPNHVGTGCFFNRRVFFGGPSALLLPELPELSPYHVVNKPIQSPQVLKLAHRVAGCNYENQTQWGFKVGVRYGSLVEDYFTGYRVQCEGWKTIFCNPDRPAFYGEAPISLIDVLNQNKRWAIGLLEVAFSKYCPLTFGISLMGPLMGLAYAHYAFWPIWSIPAAIYAFVPQFTLLNGVTIFPKVSEPWFVLYLFLFFGAYGQDLLDFIVGGGTFQRWWGDQRMWMIRSLSCFLFGSIEYSMKSLGISTHGFNVTSKVLNEEQSKRYEQGVFEFGVHSPLFVPLTMAAITNLAALIFAIVTILRGGGGDFERLLMQLLIVAFAGVLKEVSEKEYLREVSDEVLKEVFKEYLREVNEEVLKEVFKEVLKEVSEKEYLREVSDELFKEESEGECLREVSKEAFEEVLKEVFKEVLKELNEKMMTNDVTDVKVAIFDCGLGHNRDGSSKHGEPATVVKRREKSTEETENTD</sequence>
<dbReference type="InterPro" id="IPR005150">
    <property type="entry name" value="Cellulose_synth"/>
</dbReference>
<dbReference type="PANTHER" id="PTHR13301">
    <property type="entry name" value="X-BOX TRANSCRIPTION FACTOR-RELATED"/>
    <property type="match status" value="1"/>
</dbReference>
<proteinExistence type="predicted"/>
<evidence type="ECO:0000256" key="3">
    <source>
        <dbReference type="ARBA" id="ARBA00022679"/>
    </source>
</evidence>
<keyword evidence="2" id="KW-0328">Glycosyltransferase</keyword>
<evidence type="ECO:0000256" key="7">
    <source>
        <dbReference type="ARBA" id="ARBA00023316"/>
    </source>
</evidence>
<evidence type="ECO:0000256" key="8">
    <source>
        <dbReference type="PIRSR" id="PIRSR605150-1"/>
    </source>
</evidence>